<keyword evidence="3" id="KW-0285">Flavoprotein</keyword>
<dbReference type="GO" id="GO:0004152">
    <property type="term" value="F:dihydroorotate dehydrogenase activity"/>
    <property type="evidence" value="ECO:0007669"/>
    <property type="project" value="InterPro"/>
</dbReference>
<dbReference type="GO" id="GO:0006207">
    <property type="term" value="P:'de novo' pyrimidine nucleobase biosynthetic process"/>
    <property type="evidence" value="ECO:0007669"/>
    <property type="project" value="InterPro"/>
</dbReference>
<evidence type="ECO:0000256" key="6">
    <source>
        <dbReference type="ARBA" id="ARBA00023002"/>
    </source>
</evidence>
<dbReference type="InterPro" id="IPR005720">
    <property type="entry name" value="Dihydroorotate_DH_cat"/>
</dbReference>
<dbReference type="SUPFAM" id="SSF51395">
    <property type="entry name" value="FMN-linked oxidoreductases"/>
    <property type="match status" value="1"/>
</dbReference>
<dbReference type="PIRSF" id="PIRSF000164">
    <property type="entry name" value="DHO_oxidase"/>
    <property type="match status" value="1"/>
</dbReference>
<dbReference type="EMBL" id="EU670723">
    <property type="protein sequence ID" value="ACG60743.1"/>
    <property type="molecule type" value="Genomic_DNA"/>
</dbReference>
<dbReference type="PANTHER" id="PTHR48109">
    <property type="entry name" value="DIHYDROOROTATE DEHYDROGENASE (QUINONE), MITOCHONDRIAL-RELATED"/>
    <property type="match status" value="1"/>
</dbReference>
<dbReference type="InterPro" id="IPR013785">
    <property type="entry name" value="Aldolase_TIM"/>
</dbReference>
<evidence type="ECO:0000256" key="1">
    <source>
        <dbReference type="ARBA" id="ARBA00001917"/>
    </source>
</evidence>
<dbReference type="PANTHER" id="PTHR48109:SF1">
    <property type="entry name" value="DIHYDROOROTATE DEHYDROGENASE (FUMARATE)"/>
    <property type="match status" value="1"/>
</dbReference>
<organism evidence="8">
    <name type="scientific">Streptomyces pilosus</name>
    <dbReference type="NCBI Taxonomy" id="28893"/>
    <lineage>
        <taxon>Bacteria</taxon>
        <taxon>Bacillati</taxon>
        <taxon>Actinomycetota</taxon>
        <taxon>Actinomycetes</taxon>
        <taxon>Kitasatosporales</taxon>
        <taxon>Streptomycetaceae</taxon>
        <taxon>Streptomyces</taxon>
    </lineage>
</organism>
<dbReference type="GO" id="GO:0005737">
    <property type="term" value="C:cytoplasm"/>
    <property type="evidence" value="ECO:0007669"/>
    <property type="project" value="InterPro"/>
</dbReference>
<evidence type="ECO:0000259" key="7">
    <source>
        <dbReference type="Pfam" id="PF01180"/>
    </source>
</evidence>
<dbReference type="InterPro" id="IPR001295">
    <property type="entry name" value="Dihydroorotate_DH_CS"/>
</dbReference>
<dbReference type="AlphaFoldDB" id="B9UIZ1"/>
<proteinExistence type="predicted"/>
<evidence type="ECO:0000256" key="3">
    <source>
        <dbReference type="ARBA" id="ARBA00022630"/>
    </source>
</evidence>
<evidence type="ECO:0000256" key="5">
    <source>
        <dbReference type="ARBA" id="ARBA00022975"/>
    </source>
</evidence>
<dbReference type="UniPathway" id="UPA00070"/>
<evidence type="ECO:0000256" key="4">
    <source>
        <dbReference type="ARBA" id="ARBA00022643"/>
    </source>
</evidence>
<keyword evidence="5" id="KW-0665">Pyrimidine biosynthesis</keyword>
<sequence length="326" mass="34317">MRGPTPGLHAPGTRPITQNIRATAGRSQPMLEVPILGLSPANPVIVGSGLLTDQERNIRRLLGKGAGAVVTKTIHPSPPQGLDERILRLPVGMLNSTTYSKRSVNRWLKTLRSFADDRLPVIASLHADTPGELAMLAKDVETTGCRALELGISCLNEEDGLEDDNPDRVYAYTSEVRSKTALPMSVKLAVGEGLRDRVRAAIAGGADAITLSDTIAGAAVSPTTGRLELNGVFGYSGPGLKPLVLAAIWQLRKSGIALPVMGCGGVSSGRDVADYLSVGASVAQVYTALHTDMYRTLERILAETRDLVGPQAAVPGSTEEAQEAAI</sequence>
<evidence type="ECO:0000313" key="8">
    <source>
        <dbReference type="EMBL" id="ACG60743.1"/>
    </source>
</evidence>
<keyword evidence="4" id="KW-0288">FMN</keyword>
<reference evidence="8" key="1">
    <citation type="journal article" date="2009" name="Mol. Biosyst.">
        <title>The biosynthetic gene cluster of zorbamycin, a member of the bleomycin family of antitumor antibiotics, from Streptomyces flavoviridis ATCC 21892.</title>
        <authorList>
            <person name="Galm U."/>
            <person name="Wendt-Pienkowski E."/>
            <person name="Wang L."/>
            <person name="George N.P."/>
            <person name="Oh T.J."/>
            <person name="Yi F."/>
            <person name="Tao M."/>
            <person name="Coughlin J.M."/>
            <person name="Shen B."/>
        </authorList>
    </citation>
    <scope>NUCLEOTIDE SEQUENCE</scope>
</reference>
<dbReference type="InterPro" id="IPR012135">
    <property type="entry name" value="Dihydroorotate_DH_1_2"/>
</dbReference>
<dbReference type="InterPro" id="IPR050074">
    <property type="entry name" value="DHO_dehydrogenase"/>
</dbReference>
<dbReference type="Pfam" id="PF01180">
    <property type="entry name" value="DHO_dh"/>
    <property type="match status" value="1"/>
</dbReference>
<evidence type="ECO:0000256" key="2">
    <source>
        <dbReference type="ARBA" id="ARBA00004725"/>
    </source>
</evidence>
<dbReference type="Gene3D" id="3.20.20.70">
    <property type="entry name" value="Aldolase class I"/>
    <property type="match status" value="1"/>
</dbReference>
<comment type="cofactor">
    <cofactor evidence="1">
        <name>FMN</name>
        <dbReference type="ChEBI" id="CHEBI:58210"/>
    </cofactor>
</comment>
<keyword evidence="6" id="KW-0560">Oxidoreductase</keyword>
<feature type="domain" description="Dihydroorotate dehydrogenase catalytic" evidence="7">
    <location>
        <begin position="30"/>
        <end position="303"/>
    </location>
</feature>
<name>B9UIZ1_9ACTN</name>
<protein>
    <submittedName>
        <fullName evidence="8">Putative dehydrogenase</fullName>
    </submittedName>
</protein>
<dbReference type="GO" id="GO:0044205">
    <property type="term" value="P:'de novo' UMP biosynthetic process"/>
    <property type="evidence" value="ECO:0007669"/>
    <property type="project" value="UniProtKB-UniPathway"/>
</dbReference>
<accession>B9UIZ1</accession>
<comment type="pathway">
    <text evidence="2">Pyrimidine metabolism; UMP biosynthesis via de novo pathway.</text>
</comment>
<dbReference type="PROSITE" id="PS00912">
    <property type="entry name" value="DHODEHASE_2"/>
    <property type="match status" value="1"/>
</dbReference>